<name>A0A2S6N8R0_9HYPH</name>
<evidence type="ECO:0000313" key="2">
    <source>
        <dbReference type="Proteomes" id="UP000239089"/>
    </source>
</evidence>
<protein>
    <submittedName>
        <fullName evidence="1">Uncharacterized protein</fullName>
    </submittedName>
</protein>
<dbReference type="RefSeq" id="WP_104507834.1">
    <property type="nucleotide sequence ID" value="NZ_JACIGC010000065.1"/>
</dbReference>
<dbReference type="EMBL" id="NHSJ01000068">
    <property type="protein sequence ID" value="PPQ31003.1"/>
    <property type="molecule type" value="Genomic_DNA"/>
</dbReference>
<sequence length="92" mass="10658">MSNTEFDQVREDLDDSMSNLLLASLSLETVCGGFLDKSSGEDGFVRVLPEKRDAITWLAGQLKEITERHVRIWERLDELMRKDKEVETDDQR</sequence>
<keyword evidence="2" id="KW-1185">Reference proteome</keyword>
<proteinExistence type="predicted"/>
<accession>A0A2S6N8R0</accession>
<gene>
    <name evidence="1" type="ORF">CCR94_10615</name>
</gene>
<dbReference type="Proteomes" id="UP000239089">
    <property type="component" value="Unassembled WGS sequence"/>
</dbReference>
<reference evidence="1 2" key="1">
    <citation type="journal article" date="2018" name="Arch. Microbiol.">
        <title>New insights into the metabolic potential of the phototrophic purple bacterium Rhodopila globiformis DSM 161(T) from its draft genome sequence and evidence for a vanadium-dependent nitrogenase.</title>
        <authorList>
            <person name="Imhoff J.F."/>
            <person name="Rahn T."/>
            <person name="Kunzel S."/>
            <person name="Neulinger S.C."/>
        </authorList>
    </citation>
    <scope>NUCLEOTIDE SEQUENCE [LARGE SCALE GENOMIC DNA]</scope>
    <source>
        <strain evidence="1 2">DSM 16996</strain>
    </source>
</reference>
<comment type="caution">
    <text evidence="1">The sequence shown here is derived from an EMBL/GenBank/DDBJ whole genome shotgun (WGS) entry which is preliminary data.</text>
</comment>
<evidence type="ECO:0000313" key="1">
    <source>
        <dbReference type="EMBL" id="PPQ31003.1"/>
    </source>
</evidence>
<dbReference type="AlphaFoldDB" id="A0A2S6N8R0"/>
<organism evidence="1 2">
    <name type="scientific">Rhodoblastus sphagnicola</name>
    <dbReference type="NCBI Taxonomy" id="333368"/>
    <lineage>
        <taxon>Bacteria</taxon>
        <taxon>Pseudomonadati</taxon>
        <taxon>Pseudomonadota</taxon>
        <taxon>Alphaproteobacteria</taxon>
        <taxon>Hyphomicrobiales</taxon>
        <taxon>Rhodoblastaceae</taxon>
        <taxon>Rhodoblastus</taxon>
    </lineage>
</organism>